<accession>A0ABN7SPV4</accession>
<dbReference type="Proteomes" id="UP001158576">
    <property type="component" value="Chromosome 1"/>
</dbReference>
<proteinExistence type="predicted"/>
<sequence length="348" mass="40285">MLIRIISRFALIQRIYAEDDGERHFAVQEKMGLGVDPSQNCHFDQLPYLANGQYACEDRGTFAHGSVCDFRCQANMDSFEVKCHCLVKLRMILNTEVARNFYVPSPDGCFWKIQTDEATCPRPRFRVSSPIARLKVAQPGAENWSEDQEESSGDSEQSRVSTLEVELEESSRSIDLQGDKIDELAAKIELLENKEKELEIENEKLKRGFHDVVFENSLARALLLQNVHAAQSSQVEQNLRFMKSLEDRLKAYEHQQREPIIEIKRDFIKLKQEVTDNQVPLEEIVDLKELGNFIQQRVLSYLLRFQKVNYLRIANLLSFVFISFSSFETHYQLQSTPKIEELNAITEK</sequence>
<name>A0ABN7SPV4_OIKDI</name>
<keyword evidence="1" id="KW-0175">Coiled coil</keyword>
<feature type="compositionally biased region" description="Low complexity" evidence="2">
    <location>
        <begin position="154"/>
        <end position="164"/>
    </location>
</feature>
<evidence type="ECO:0000256" key="1">
    <source>
        <dbReference type="SAM" id="Coils"/>
    </source>
</evidence>
<feature type="region of interest" description="Disordered" evidence="2">
    <location>
        <begin position="138"/>
        <end position="166"/>
    </location>
</feature>
<reference evidence="3 4" key="1">
    <citation type="submission" date="2021-04" db="EMBL/GenBank/DDBJ databases">
        <authorList>
            <person name="Bliznina A."/>
        </authorList>
    </citation>
    <scope>NUCLEOTIDE SEQUENCE [LARGE SCALE GENOMIC DNA]</scope>
</reference>
<keyword evidence="4" id="KW-1185">Reference proteome</keyword>
<evidence type="ECO:0000313" key="4">
    <source>
        <dbReference type="Proteomes" id="UP001158576"/>
    </source>
</evidence>
<feature type="coiled-coil region" evidence="1">
    <location>
        <begin position="174"/>
        <end position="208"/>
    </location>
</feature>
<evidence type="ECO:0000313" key="3">
    <source>
        <dbReference type="EMBL" id="CAG5105343.1"/>
    </source>
</evidence>
<organism evidence="3 4">
    <name type="scientific">Oikopleura dioica</name>
    <name type="common">Tunicate</name>
    <dbReference type="NCBI Taxonomy" id="34765"/>
    <lineage>
        <taxon>Eukaryota</taxon>
        <taxon>Metazoa</taxon>
        <taxon>Chordata</taxon>
        <taxon>Tunicata</taxon>
        <taxon>Appendicularia</taxon>
        <taxon>Copelata</taxon>
        <taxon>Oikopleuridae</taxon>
        <taxon>Oikopleura</taxon>
    </lineage>
</organism>
<gene>
    <name evidence="3" type="ORF">OKIOD_LOCUS10810</name>
</gene>
<dbReference type="EMBL" id="OU015566">
    <property type="protein sequence ID" value="CAG5105343.1"/>
    <property type="molecule type" value="Genomic_DNA"/>
</dbReference>
<feature type="compositionally biased region" description="Acidic residues" evidence="2">
    <location>
        <begin position="144"/>
        <end position="153"/>
    </location>
</feature>
<protein>
    <submittedName>
        <fullName evidence="3">Oidioi.mRNA.OKI2018_I69.chr1.g2045.t1.cds</fullName>
    </submittedName>
</protein>
<evidence type="ECO:0000256" key="2">
    <source>
        <dbReference type="SAM" id="MobiDB-lite"/>
    </source>
</evidence>